<feature type="region of interest" description="Disordered" evidence="1">
    <location>
        <begin position="47"/>
        <end position="92"/>
    </location>
</feature>
<keyword evidence="3" id="KW-1185">Reference proteome</keyword>
<feature type="region of interest" description="Disordered" evidence="1">
    <location>
        <begin position="223"/>
        <end position="247"/>
    </location>
</feature>
<organism evidence="4">
    <name type="scientific">Soboliphyme baturini</name>
    <dbReference type="NCBI Taxonomy" id="241478"/>
    <lineage>
        <taxon>Eukaryota</taxon>
        <taxon>Metazoa</taxon>
        <taxon>Ecdysozoa</taxon>
        <taxon>Nematoda</taxon>
        <taxon>Enoplea</taxon>
        <taxon>Dorylaimia</taxon>
        <taxon>Dioctophymatida</taxon>
        <taxon>Dioctophymatoidea</taxon>
        <taxon>Soboliphymatidae</taxon>
        <taxon>Soboliphyme</taxon>
    </lineage>
</organism>
<feature type="compositionally biased region" description="Low complexity" evidence="1">
    <location>
        <begin position="228"/>
        <end position="247"/>
    </location>
</feature>
<dbReference type="Proteomes" id="UP000270296">
    <property type="component" value="Unassembled WGS sequence"/>
</dbReference>
<protein>
    <submittedName>
        <fullName evidence="4">PID domain-containing protein</fullName>
    </submittedName>
</protein>
<reference evidence="2 3" key="2">
    <citation type="submission" date="2018-11" db="EMBL/GenBank/DDBJ databases">
        <authorList>
            <consortium name="Pathogen Informatics"/>
        </authorList>
    </citation>
    <scope>NUCLEOTIDE SEQUENCE [LARGE SCALE GENOMIC DNA]</scope>
</reference>
<dbReference type="WBParaSite" id="SBAD_0000195201-mRNA-1">
    <property type="protein sequence ID" value="SBAD_0000195201-mRNA-1"/>
    <property type="gene ID" value="SBAD_0000195201"/>
</dbReference>
<feature type="compositionally biased region" description="Polar residues" evidence="1">
    <location>
        <begin position="279"/>
        <end position="301"/>
    </location>
</feature>
<evidence type="ECO:0000313" key="3">
    <source>
        <dbReference type="Proteomes" id="UP000270296"/>
    </source>
</evidence>
<evidence type="ECO:0000313" key="4">
    <source>
        <dbReference type="WBParaSite" id="SBAD_0000195201-mRNA-1"/>
    </source>
</evidence>
<gene>
    <name evidence="2" type="ORF">SBAD_LOCUS1862</name>
</gene>
<dbReference type="AlphaFoldDB" id="A0A183IE18"/>
<dbReference type="EMBL" id="UZAM01006979">
    <property type="protein sequence ID" value="VDO95698.1"/>
    <property type="molecule type" value="Genomic_DNA"/>
</dbReference>
<name>A0A183IE18_9BILA</name>
<sequence>MEHKENRPMAGSTEQYREMSIHEIAPFYRSCLERGSDVRVGHRSMYPFNETTNPLTTSFSQPSSSPLPLPSSTDAAPPSKKISDEDSARGNDSVMSVFGRRSSIGEESTLASFKTIGLSLSDVSLSPESRSDRHGKHKPKSKLLKLLLAERTKRKLLERLLFENSVSTGDRISHGKETNSNTSIASSSFTLASSSSLSSYSTTSTSVADEVILYLIRKRHKHGQTKGSTSSCSSATTSTTLTAAPSSSSDFQHSALIRGSSSSLDATTAHKMSRLDVTPSRQHFTTSGSVSGSNASRTSSNIDKKTVPMTSSDEEANGGRASFRFESPVSANAVCRQRLSLYSLPAEVPQVHEDGRKTESDDACAYVGNLTTSSGHGSLSFYNFSLSSSSKKEENAEAKESASMCNSKARPVAFYPCRSTLPASWFVPVKNNAVLNDATYGLSNCSLQECFMHKRWRTIANIKQRQQVIKETADERRVSAGKVRELATRVLLGEMSSKQAAKIALCIPQPASYFRSSLYTETRSTVWTCDQNDQEVIRRYTRKAIKEKTENHPVALPTTTQLCSL</sequence>
<reference evidence="4" key="1">
    <citation type="submission" date="2016-06" db="UniProtKB">
        <authorList>
            <consortium name="WormBaseParasite"/>
        </authorList>
    </citation>
    <scope>IDENTIFICATION</scope>
</reference>
<evidence type="ECO:0000313" key="2">
    <source>
        <dbReference type="EMBL" id="VDO95698.1"/>
    </source>
</evidence>
<feature type="region of interest" description="Disordered" evidence="1">
    <location>
        <begin position="262"/>
        <end position="319"/>
    </location>
</feature>
<proteinExistence type="predicted"/>
<evidence type="ECO:0000256" key="1">
    <source>
        <dbReference type="SAM" id="MobiDB-lite"/>
    </source>
</evidence>
<accession>A0A183IE18</accession>
<feature type="compositionally biased region" description="Low complexity" evidence="1">
    <location>
        <begin position="54"/>
        <end position="79"/>
    </location>
</feature>